<dbReference type="InterPro" id="IPR036047">
    <property type="entry name" value="F-box-like_dom_sf"/>
</dbReference>
<comment type="caution">
    <text evidence="2">The sequence shown here is derived from an EMBL/GenBank/DDBJ whole genome shotgun (WGS) entry which is preliminary data.</text>
</comment>
<proteinExistence type="predicted"/>
<evidence type="ECO:0000259" key="1">
    <source>
        <dbReference type="Pfam" id="PF12937"/>
    </source>
</evidence>
<accession>A0AAW0GRU6</accession>
<reference evidence="2 3" key="1">
    <citation type="submission" date="2022-09" db="EMBL/GenBank/DDBJ databases">
        <authorList>
            <person name="Palmer J.M."/>
        </authorList>
    </citation>
    <scope>NUCLEOTIDE SEQUENCE [LARGE SCALE GENOMIC DNA]</scope>
    <source>
        <strain evidence="2 3">DSM 7382</strain>
    </source>
</reference>
<evidence type="ECO:0000313" key="3">
    <source>
        <dbReference type="Proteomes" id="UP001385951"/>
    </source>
</evidence>
<evidence type="ECO:0000313" key="2">
    <source>
        <dbReference type="EMBL" id="KAK7691975.1"/>
    </source>
</evidence>
<dbReference type="Pfam" id="PF12937">
    <property type="entry name" value="F-box-like"/>
    <property type="match status" value="1"/>
</dbReference>
<dbReference type="SUPFAM" id="SSF81383">
    <property type="entry name" value="F-box domain"/>
    <property type="match status" value="1"/>
</dbReference>
<dbReference type="InterPro" id="IPR001810">
    <property type="entry name" value="F-box_dom"/>
</dbReference>
<keyword evidence="3" id="KW-1185">Reference proteome</keyword>
<sequence length="104" mass="12025">MLVRMGTTIVYSSDVPTLPADIIAPILEQVSDRRDLTRCALVNSLFHRAVIPILYRTLDVRTRRVRDYDDKVLIVHPSKTLLRRPEYAKYVRYIREAGKKVGLS</sequence>
<name>A0AAW0GRU6_9APHY</name>
<dbReference type="Proteomes" id="UP001385951">
    <property type="component" value="Unassembled WGS sequence"/>
</dbReference>
<protein>
    <recommendedName>
        <fullName evidence="1">F-box domain-containing protein</fullName>
    </recommendedName>
</protein>
<feature type="domain" description="F-box" evidence="1">
    <location>
        <begin position="17"/>
        <end position="60"/>
    </location>
</feature>
<organism evidence="2 3">
    <name type="scientific">Cerrena zonata</name>
    <dbReference type="NCBI Taxonomy" id="2478898"/>
    <lineage>
        <taxon>Eukaryota</taxon>
        <taxon>Fungi</taxon>
        <taxon>Dikarya</taxon>
        <taxon>Basidiomycota</taxon>
        <taxon>Agaricomycotina</taxon>
        <taxon>Agaricomycetes</taxon>
        <taxon>Polyporales</taxon>
        <taxon>Cerrenaceae</taxon>
        <taxon>Cerrena</taxon>
    </lineage>
</organism>
<dbReference type="EMBL" id="JASBNA010000005">
    <property type="protein sequence ID" value="KAK7691975.1"/>
    <property type="molecule type" value="Genomic_DNA"/>
</dbReference>
<gene>
    <name evidence="2" type="ORF">QCA50_005380</name>
</gene>
<dbReference type="AlphaFoldDB" id="A0AAW0GRU6"/>